<evidence type="ECO:0000256" key="1">
    <source>
        <dbReference type="ARBA" id="ARBA00004496"/>
    </source>
</evidence>
<gene>
    <name evidence="11" type="ordered locus">NSE_0700</name>
</gene>
<dbReference type="InterPro" id="IPR027417">
    <property type="entry name" value="P-loop_NTPase"/>
</dbReference>
<dbReference type="Proteomes" id="UP000001942">
    <property type="component" value="Chromosome"/>
</dbReference>
<evidence type="ECO:0000256" key="9">
    <source>
        <dbReference type="ARBA" id="ARBA00022842"/>
    </source>
</evidence>
<dbReference type="Pfam" id="PF02367">
    <property type="entry name" value="TsaE"/>
    <property type="match status" value="1"/>
</dbReference>
<keyword evidence="6" id="KW-0479">Metal-binding</keyword>
<keyword evidence="8" id="KW-0067">ATP-binding</keyword>
<keyword evidence="4" id="KW-0963">Cytoplasm</keyword>
<evidence type="ECO:0000256" key="10">
    <source>
        <dbReference type="ARBA" id="ARBA00032441"/>
    </source>
</evidence>
<name>Q2GD70_EHRS3</name>
<dbReference type="AlphaFoldDB" id="Q2GD70"/>
<evidence type="ECO:0000256" key="4">
    <source>
        <dbReference type="ARBA" id="ARBA00022490"/>
    </source>
</evidence>
<dbReference type="EMBL" id="CP000237">
    <property type="protein sequence ID" value="ABD46025.1"/>
    <property type="molecule type" value="Genomic_DNA"/>
</dbReference>
<dbReference type="Gene3D" id="3.40.50.300">
    <property type="entry name" value="P-loop containing nucleotide triphosphate hydrolases"/>
    <property type="match status" value="1"/>
</dbReference>
<accession>Q2GD70</accession>
<comment type="similarity">
    <text evidence="2">Belongs to the TsaE family.</text>
</comment>
<dbReference type="InterPro" id="IPR003442">
    <property type="entry name" value="T6A_TsaE"/>
</dbReference>
<dbReference type="PANTHER" id="PTHR33540">
    <property type="entry name" value="TRNA THREONYLCARBAMOYLADENOSINE BIOSYNTHESIS PROTEIN TSAE"/>
    <property type="match status" value="1"/>
</dbReference>
<keyword evidence="9" id="KW-0460">Magnesium</keyword>
<dbReference type="GO" id="GO:0005737">
    <property type="term" value="C:cytoplasm"/>
    <property type="evidence" value="ECO:0007669"/>
    <property type="project" value="UniProtKB-SubCell"/>
</dbReference>
<dbReference type="PANTHER" id="PTHR33540:SF2">
    <property type="entry name" value="TRNA THREONYLCARBAMOYLADENOSINE BIOSYNTHESIS PROTEIN TSAE"/>
    <property type="match status" value="1"/>
</dbReference>
<evidence type="ECO:0000256" key="6">
    <source>
        <dbReference type="ARBA" id="ARBA00022723"/>
    </source>
</evidence>
<comment type="subcellular location">
    <subcellularLocation>
        <location evidence="1">Cytoplasm</location>
    </subcellularLocation>
</comment>
<dbReference type="GO" id="GO:0002949">
    <property type="term" value="P:tRNA threonylcarbamoyladenosine modification"/>
    <property type="evidence" value="ECO:0007669"/>
    <property type="project" value="InterPro"/>
</dbReference>
<keyword evidence="5" id="KW-0819">tRNA processing</keyword>
<evidence type="ECO:0000313" key="11">
    <source>
        <dbReference type="EMBL" id="ABD46025.1"/>
    </source>
</evidence>
<proteinExistence type="inferred from homology"/>
<evidence type="ECO:0000256" key="2">
    <source>
        <dbReference type="ARBA" id="ARBA00007599"/>
    </source>
</evidence>
<keyword evidence="12" id="KW-1185">Reference proteome</keyword>
<dbReference type="SUPFAM" id="SSF52540">
    <property type="entry name" value="P-loop containing nucleoside triphosphate hydrolases"/>
    <property type="match status" value="1"/>
</dbReference>
<dbReference type="KEGG" id="nse:NSE_0700"/>
<sequence>MEIKYALDEINQVAKMIVSMLEGKRTILLYGDLGAGKTHLSAEIIRCLFAKMDLIVQSPTYSIVNIYRSDACDIAHLDLYRVKSTEELYELGLQEILENYFCLIEWPEVMKNFSLNAYGILHITITMVGDEKRILRLDW</sequence>
<dbReference type="GO" id="GO:0005524">
    <property type="term" value="F:ATP binding"/>
    <property type="evidence" value="ECO:0007669"/>
    <property type="project" value="UniProtKB-KW"/>
</dbReference>
<protein>
    <recommendedName>
        <fullName evidence="3">tRNA threonylcarbamoyladenosine biosynthesis protein TsaE</fullName>
    </recommendedName>
    <alternativeName>
        <fullName evidence="10">t(6)A37 threonylcarbamoyladenosine biosynthesis protein TsaE</fullName>
    </alternativeName>
</protein>
<dbReference type="HOGENOM" id="CLU_087829_5_0_5"/>
<dbReference type="NCBIfam" id="TIGR00150">
    <property type="entry name" value="T6A_YjeE"/>
    <property type="match status" value="1"/>
</dbReference>
<dbReference type="RefSeq" id="WP_011452082.1">
    <property type="nucleotide sequence ID" value="NC_007798.1"/>
</dbReference>
<evidence type="ECO:0000256" key="8">
    <source>
        <dbReference type="ARBA" id="ARBA00022840"/>
    </source>
</evidence>
<keyword evidence="7" id="KW-0547">Nucleotide-binding</keyword>
<dbReference type="OrthoDB" id="9800307at2"/>
<evidence type="ECO:0000256" key="5">
    <source>
        <dbReference type="ARBA" id="ARBA00022694"/>
    </source>
</evidence>
<evidence type="ECO:0000313" key="12">
    <source>
        <dbReference type="Proteomes" id="UP000001942"/>
    </source>
</evidence>
<dbReference type="GO" id="GO:0046872">
    <property type="term" value="F:metal ion binding"/>
    <property type="evidence" value="ECO:0007669"/>
    <property type="project" value="UniProtKB-KW"/>
</dbReference>
<dbReference type="STRING" id="222891.NSE_0700"/>
<evidence type="ECO:0000256" key="7">
    <source>
        <dbReference type="ARBA" id="ARBA00022741"/>
    </source>
</evidence>
<evidence type="ECO:0000256" key="3">
    <source>
        <dbReference type="ARBA" id="ARBA00019010"/>
    </source>
</evidence>
<reference evidence="11 12" key="1">
    <citation type="journal article" date="2006" name="PLoS Genet.">
        <title>Comparative genomics of emerging human ehrlichiosis agents.</title>
        <authorList>
            <person name="Dunning Hotopp J.C."/>
            <person name="Lin M."/>
            <person name="Madupu R."/>
            <person name="Crabtree J."/>
            <person name="Angiuoli S.V."/>
            <person name="Eisen J.A."/>
            <person name="Seshadri R."/>
            <person name="Ren Q."/>
            <person name="Wu M."/>
            <person name="Utterback T.R."/>
            <person name="Smith S."/>
            <person name="Lewis M."/>
            <person name="Khouri H."/>
            <person name="Zhang C."/>
            <person name="Niu H."/>
            <person name="Lin Q."/>
            <person name="Ohashi N."/>
            <person name="Zhi N."/>
            <person name="Nelson W."/>
            <person name="Brinkac L.M."/>
            <person name="Dodson R.J."/>
            <person name="Rosovitz M.J."/>
            <person name="Sundaram J."/>
            <person name="Daugherty S.C."/>
            <person name="Davidsen T."/>
            <person name="Durkin A.S."/>
            <person name="Gwinn M."/>
            <person name="Haft D.H."/>
            <person name="Selengut J.D."/>
            <person name="Sullivan S.A."/>
            <person name="Zafar N."/>
            <person name="Zhou L."/>
            <person name="Benahmed F."/>
            <person name="Forberger H."/>
            <person name="Halpin R."/>
            <person name="Mulligan S."/>
            <person name="Robinson J."/>
            <person name="White O."/>
            <person name="Rikihisa Y."/>
            <person name="Tettelin H."/>
        </authorList>
    </citation>
    <scope>NUCLEOTIDE SEQUENCE [LARGE SCALE GENOMIC DNA]</scope>
    <source>
        <strain evidence="12">ATCC VR-367 / Miyayama</strain>
    </source>
</reference>
<organism evidence="11 12">
    <name type="scientific">Ehrlichia sennetsu (strain ATCC VR-367 / Miyayama)</name>
    <name type="common">Neorickettsia sennetsu</name>
    <dbReference type="NCBI Taxonomy" id="222891"/>
    <lineage>
        <taxon>Bacteria</taxon>
        <taxon>Pseudomonadati</taxon>
        <taxon>Pseudomonadota</taxon>
        <taxon>Alphaproteobacteria</taxon>
        <taxon>Rickettsiales</taxon>
        <taxon>Anaplasmataceae</taxon>
        <taxon>Ehrlichia</taxon>
    </lineage>
</organism>
<dbReference type="eggNOG" id="COG0802">
    <property type="taxonomic scope" value="Bacteria"/>
</dbReference>